<feature type="transmembrane region" description="Helical" evidence="7">
    <location>
        <begin position="72"/>
        <end position="93"/>
    </location>
</feature>
<dbReference type="Pfam" id="PF04138">
    <property type="entry name" value="GtrA_DPMS_TM"/>
    <property type="match status" value="1"/>
</dbReference>
<comment type="similarity">
    <text evidence="2">Belongs to the GtrA family.</text>
</comment>
<feature type="transmembrane region" description="Helical" evidence="7">
    <location>
        <begin position="41"/>
        <end position="60"/>
    </location>
</feature>
<name>A0A6C1CCG0_9ACTN</name>
<feature type="transmembrane region" description="Helical" evidence="7">
    <location>
        <begin position="99"/>
        <end position="123"/>
    </location>
</feature>
<comment type="caution">
    <text evidence="8">The sequence shown here is derived from an EMBL/GenBank/DDBJ whole genome shotgun (WGS) entry which is preliminary data.</text>
</comment>
<evidence type="ECO:0000256" key="1">
    <source>
        <dbReference type="ARBA" id="ARBA00004141"/>
    </source>
</evidence>
<dbReference type="EMBL" id="RCIY01000095">
    <property type="protein sequence ID" value="TGG77393.1"/>
    <property type="molecule type" value="Genomic_DNA"/>
</dbReference>
<feature type="region of interest" description="Disordered" evidence="6">
    <location>
        <begin position="139"/>
        <end position="174"/>
    </location>
</feature>
<keyword evidence="5 7" id="KW-0472">Membrane</keyword>
<dbReference type="GO" id="GO:0000271">
    <property type="term" value="P:polysaccharide biosynthetic process"/>
    <property type="evidence" value="ECO:0007669"/>
    <property type="project" value="InterPro"/>
</dbReference>
<evidence type="ECO:0000256" key="4">
    <source>
        <dbReference type="ARBA" id="ARBA00022989"/>
    </source>
</evidence>
<evidence type="ECO:0000256" key="3">
    <source>
        <dbReference type="ARBA" id="ARBA00022692"/>
    </source>
</evidence>
<comment type="subcellular location">
    <subcellularLocation>
        <location evidence="1">Membrane</location>
        <topology evidence="1">Multi-pass membrane protein</topology>
    </subcellularLocation>
</comment>
<evidence type="ECO:0000256" key="5">
    <source>
        <dbReference type="ARBA" id="ARBA00023136"/>
    </source>
</evidence>
<protein>
    <submittedName>
        <fullName evidence="8">GtrA family protein</fullName>
    </submittedName>
</protein>
<dbReference type="InterPro" id="IPR007267">
    <property type="entry name" value="GtrA_DPMS_TM"/>
</dbReference>
<evidence type="ECO:0000256" key="2">
    <source>
        <dbReference type="ARBA" id="ARBA00009399"/>
    </source>
</evidence>
<evidence type="ECO:0000313" key="8">
    <source>
        <dbReference type="EMBL" id="TGG77393.1"/>
    </source>
</evidence>
<dbReference type="PANTHER" id="PTHR38459:SF6">
    <property type="entry name" value="ARABINOGALACTAN BIOSYNTHESIS RECRUITING PROTEIN RV3789"/>
    <property type="match status" value="1"/>
</dbReference>
<dbReference type="InterPro" id="IPR051401">
    <property type="entry name" value="GtrA_CellWall_Glycosyl"/>
</dbReference>
<sequence length="174" mass="17773">MWAEVVGFASVGALACAADLGGFLLLRGPAGWDAMAAKACSFVAGVTVAYVGNALGPYRARGRRPAGAWRRFAVFTLVNAAGGAVQLGCLAFSRHVLGLTSVLADVVSGAGVGLLLGTAVRFWGTRTLVFSHASAPVPDAVRTERGRTERPGAGPVATPDGAATGPRFTSRHRP</sequence>
<reference evidence="8 9" key="1">
    <citation type="submission" date="2018-10" db="EMBL/GenBank/DDBJ databases">
        <title>Isolation of pseudouridimycin from Streptomyces albus DSM 40763.</title>
        <authorList>
            <person name="Rosenqvist P."/>
            <person name="Metsae-Ketelae M."/>
            <person name="Virta P."/>
        </authorList>
    </citation>
    <scope>NUCLEOTIDE SEQUENCE [LARGE SCALE GENOMIC DNA]</scope>
    <source>
        <strain evidence="8 9">DSM 40763</strain>
    </source>
</reference>
<dbReference type="PANTHER" id="PTHR38459">
    <property type="entry name" value="PROPHAGE BACTOPRENOL-LINKED GLUCOSE TRANSLOCASE HOMOLOG"/>
    <property type="match status" value="1"/>
</dbReference>
<evidence type="ECO:0000256" key="7">
    <source>
        <dbReference type="SAM" id="Phobius"/>
    </source>
</evidence>
<proteinExistence type="inferred from homology"/>
<evidence type="ECO:0000256" key="6">
    <source>
        <dbReference type="SAM" id="MobiDB-lite"/>
    </source>
</evidence>
<dbReference type="Proteomes" id="UP000298111">
    <property type="component" value="Unassembled WGS sequence"/>
</dbReference>
<keyword evidence="4 7" id="KW-1133">Transmembrane helix</keyword>
<evidence type="ECO:0000313" key="9">
    <source>
        <dbReference type="Proteomes" id="UP000298111"/>
    </source>
</evidence>
<feature type="compositionally biased region" description="Basic and acidic residues" evidence="6">
    <location>
        <begin position="141"/>
        <end position="150"/>
    </location>
</feature>
<accession>A0A6C1CCG0</accession>
<gene>
    <name evidence="8" type="ORF">D8771_27465</name>
</gene>
<keyword evidence="3 7" id="KW-0812">Transmembrane</keyword>
<dbReference type="AlphaFoldDB" id="A0A6C1CCG0"/>
<dbReference type="GO" id="GO:0005886">
    <property type="term" value="C:plasma membrane"/>
    <property type="evidence" value="ECO:0007669"/>
    <property type="project" value="TreeGrafter"/>
</dbReference>
<organism evidence="8 9">
    <name type="scientific">Streptomyces albus</name>
    <dbReference type="NCBI Taxonomy" id="1888"/>
    <lineage>
        <taxon>Bacteria</taxon>
        <taxon>Bacillati</taxon>
        <taxon>Actinomycetota</taxon>
        <taxon>Actinomycetes</taxon>
        <taxon>Kitasatosporales</taxon>
        <taxon>Streptomycetaceae</taxon>
        <taxon>Streptomyces</taxon>
    </lineage>
</organism>